<proteinExistence type="predicted"/>
<dbReference type="SMART" id="SM00855">
    <property type="entry name" value="PGAM"/>
    <property type="match status" value="1"/>
</dbReference>
<dbReference type="Pfam" id="PF00300">
    <property type="entry name" value="His_Phos_1"/>
    <property type="match status" value="1"/>
</dbReference>
<comment type="caution">
    <text evidence="2">The sequence shown here is derived from an EMBL/GenBank/DDBJ whole genome shotgun (WGS) entry which is preliminary data.</text>
</comment>
<evidence type="ECO:0000313" key="2">
    <source>
        <dbReference type="EMBL" id="MFD0867985.1"/>
    </source>
</evidence>
<organism evidence="2 3">
    <name type="scientific">Paenibacillus residui</name>
    <dbReference type="NCBI Taxonomy" id="629724"/>
    <lineage>
        <taxon>Bacteria</taxon>
        <taxon>Bacillati</taxon>
        <taxon>Bacillota</taxon>
        <taxon>Bacilli</taxon>
        <taxon>Bacillales</taxon>
        <taxon>Paenibacillaceae</taxon>
        <taxon>Paenibacillus</taxon>
    </lineage>
</organism>
<keyword evidence="3" id="KW-1185">Reference proteome</keyword>
<dbReference type="Proteomes" id="UP001597120">
    <property type="component" value="Unassembled WGS sequence"/>
</dbReference>
<dbReference type="PANTHER" id="PTHR46517:SF1">
    <property type="entry name" value="FRUCTOSE-2,6-BISPHOSPHATASE TIGAR"/>
    <property type="match status" value="1"/>
</dbReference>
<dbReference type="InterPro" id="IPR013078">
    <property type="entry name" value="His_Pase_superF_clade-1"/>
</dbReference>
<name>A0ABW3D3U0_9BACL</name>
<dbReference type="EMBL" id="JBHTIU010000008">
    <property type="protein sequence ID" value="MFD0867985.1"/>
    <property type="molecule type" value="Genomic_DNA"/>
</dbReference>
<dbReference type="EC" id="3.1.3.-" evidence="2"/>
<dbReference type="CDD" id="cd07067">
    <property type="entry name" value="HP_PGM_like"/>
    <property type="match status" value="1"/>
</dbReference>
<accession>A0ABW3D3U0</accession>
<evidence type="ECO:0000256" key="1">
    <source>
        <dbReference type="ARBA" id="ARBA00022801"/>
    </source>
</evidence>
<evidence type="ECO:0000313" key="3">
    <source>
        <dbReference type="Proteomes" id="UP001597120"/>
    </source>
</evidence>
<dbReference type="InterPro" id="IPR029033">
    <property type="entry name" value="His_PPase_superfam"/>
</dbReference>
<dbReference type="InterPro" id="IPR051695">
    <property type="entry name" value="Phosphoglycerate_Mutase"/>
</dbReference>
<dbReference type="GO" id="GO:0016787">
    <property type="term" value="F:hydrolase activity"/>
    <property type="evidence" value="ECO:0007669"/>
    <property type="project" value="UniProtKB-KW"/>
</dbReference>
<dbReference type="SUPFAM" id="SSF53254">
    <property type="entry name" value="Phosphoglycerate mutase-like"/>
    <property type="match status" value="1"/>
</dbReference>
<dbReference type="Gene3D" id="3.40.50.1240">
    <property type="entry name" value="Phosphoglycerate mutase-like"/>
    <property type="match status" value="1"/>
</dbReference>
<protein>
    <submittedName>
        <fullName evidence="2">Histidine phosphatase family protein</fullName>
        <ecNumber evidence="2">3.1.3.-</ecNumber>
    </submittedName>
</protein>
<dbReference type="RefSeq" id="WP_379285835.1">
    <property type="nucleotide sequence ID" value="NZ_JBHTIU010000008.1"/>
</dbReference>
<gene>
    <name evidence="2" type="ORF">ACFQ03_02405</name>
</gene>
<sequence>MTTIGLVRHGVTDWNLEGRAQGQHDIPLNEEGIRQARLLGERLAQEHWDYIYTSDLARASRTAEIISEAMGMKVTGYDARLREKSHGDLDGTTEEERIERWGPNWREIDHGEETLQDVLRRSLSFMKEITVKHPEDRVLVVSHGAWIRATMGELIRDREISKLSNTSICVLQHTEENWSCLLYNCTRHLEAR</sequence>
<dbReference type="PANTHER" id="PTHR46517">
    <property type="entry name" value="FRUCTOSE-2,6-BISPHOSPHATASE TIGAR"/>
    <property type="match status" value="1"/>
</dbReference>
<keyword evidence="1 2" id="KW-0378">Hydrolase</keyword>
<reference evidence="3" key="1">
    <citation type="journal article" date="2019" name="Int. J. Syst. Evol. Microbiol.">
        <title>The Global Catalogue of Microorganisms (GCM) 10K type strain sequencing project: providing services to taxonomists for standard genome sequencing and annotation.</title>
        <authorList>
            <consortium name="The Broad Institute Genomics Platform"/>
            <consortium name="The Broad Institute Genome Sequencing Center for Infectious Disease"/>
            <person name="Wu L."/>
            <person name="Ma J."/>
        </authorList>
    </citation>
    <scope>NUCLEOTIDE SEQUENCE [LARGE SCALE GENOMIC DNA]</scope>
    <source>
        <strain evidence="3">CCUG 57263</strain>
    </source>
</reference>